<feature type="region of interest" description="Disordered" evidence="1">
    <location>
        <begin position="59"/>
        <end position="81"/>
    </location>
</feature>
<feature type="compositionally biased region" description="Low complexity" evidence="1">
    <location>
        <begin position="62"/>
        <end position="75"/>
    </location>
</feature>
<gene>
    <name evidence="2" type="ORF">GCM10010123_19270</name>
</gene>
<feature type="compositionally biased region" description="Basic and acidic residues" evidence="1">
    <location>
        <begin position="22"/>
        <end position="33"/>
    </location>
</feature>
<evidence type="ECO:0000256" key="1">
    <source>
        <dbReference type="SAM" id="MobiDB-lite"/>
    </source>
</evidence>
<organism evidence="2 3">
    <name type="scientific">Pilimelia anulata</name>
    <dbReference type="NCBI Taxonomy" id="53371"/>
    <lineage>
        <taxon>Bacteria</taxon>
        <taxon>Bacillati</taxon>
        <taxon>Actinomycetota</taxon>
        <taxon>Actinomycetes</taxon>
        <taxon>Micromonosporales</taxon>
        <taxon>Micromonosporaceae</taxon>
        <taxon>Pilimelia</taxon>
    </lineage>
</organism>
<name>A0A8J3FC40_9ACTN</name>
<dbReference type="AlphaFoldDB" id="A0A8J3FC40"/>
<protein>
    <submittedName>
        <fullName evidence="2">Uncharacterized protein</fullName>
    </submittedName>
</protein>
<reference evidence="2" key="2">
    <citation type="submission" date="2020-09" db="EMBL/GenBank/DDBJ databases">
        <authorList>
            <person name="Sun Q."/>
            <person name="Ohkuma M."/>
        </authorList>
    </citation>
    <scope>NUCLEOTIDE SEQUENCE</scope>
    <source>
        <strain evidence="2">JCM 3090</strain>
    </source>
</reference>
<keyword evidence="3" id="KW-1185">Reference proteome</keyword>
<proteinExistence type="predicted"/>
<accession>A0A8J3FC40</accession>
<sequence length="81" mass="8385">MSSSPATATMVTPSLVGSLKRRSLDGMHTHPGPDPRVTSDGSLSLEPVEVDVPIRVAFNQCGPSSRSGSLSRGGPNAVDRL</sequence>
<dbReference type="Proteomes" id="UP000649739">
    <property type="component" value="Unassembled WGS sequence"/>
</dbReference>
<feature type="compositionally biased region" description="Polar residues" evidence="1">
    <location>
        <begin position="1"/>
        <end position="12"/>
    </location>
</feature>
<comment type="caution">
    <text evidence="2">The sequence shown here is derived from an EMBL/GenBank/DDBJ whole genome shotgun (WGS) entry which is preliminary data.</text>
</comment>
<feature type="region of interest" description="Disordered" evidence="1">
    <location>
        <begin position="1"/>
        <end position="46"/>
    </location>
</feature>
<reference evidence="2" key="1">
    <citation type="journal article" date="2014" name="Int. J. Syst. Evol. Microbiol.">
        <title>Complete genome sequence of Corynebacterium casei LMG S-19264T (=DSM 44701T), isolated from a smear-ripened cheese.</title>
        <authorList>
            <consortium name="US DOE Joint Genome Institute (JGI-PGF)"/>
            <person name="Walter F."/>
            <person name="Albersmeier A."/>
            <person name="Kalinowski J."/>
            <person name="Ruckert C."/>
        </authorList>
    </citation>
    <scope>NUCLEOTIDE SEQUENCE</scope>
    <source>
        <strain evidence="2">JCM 3090</strain>
    </source>
</reference>
<dbReference type="EMBL" id="BMQB01000003">
    <property type="protein sequence ID" value="GGJ89670.1"/>
    <property type="molecule type" value="Genomic_DNA"/>
</dbReference>
<evidence type="ECO:0000313" key="2">
    <source>
        <dbReference type="EMBL" id="GGJ89670.1"/>
    </source>
</evidence>
<evidence type="ECO:0000313" key="3">
    <source>
        <dbReference type="Proteomes" id="UP000649739"/>
    </source>
</evidence>